<evidence type="ECO:0000256" key="7">
    <source>
        <dbReference type="ARBA" id="ARBA00022737"/>
    </source>
</evidence>
<keyword evidence="8 12" id="KW-0653">Protein transport</keyword>
<feature type="repeat" description="ARM" evidence="13">
    <location>
        <begin position="114"/>
        <end position="158"/>
    </location>
</feature>
<dbReference type="InterPro" id="IPR036975">
    <property type="entry name" value="Importin-a_IBB_sf"/>
</dbReference>
<evidence type="ECO:0007829" key="17">
    <source>
        <dbReference type="PeptideAtlas" id="A0A8W4FHG3"/>
    </source>
</evidence>
<dbReference type="Pfam" id="PF00514">
    <property type="entry name" value="Arm"/>
    <property type="match status" value="7"/>
</dbReference>
<evidence type="ECO:0000259" key="14">
    <source>
        <dbReference type="PROSITE" id="PS51214"/>
    </source>
</evidence>
<keyword evidence="16" id="KW-1185">Reference proteome</keyword>
<keyword evidence="10" id="KW-0539">Nucleus</keyword>
<organism evidence="15 16">
    <name type="scientific">Sus scrofa</name>
    <name type="common">Pig</name>
    <dbReference type="NCBI Taxonomy" id="9823"/>
    <lineage>
        <taxon>Eukaryota</taxon>
        <taxon>Metazoa</taxon>
        <taxon>Chordata</taxon>
        <taxon>Craniata</taxon>
        <taxon>Vertebrata</taxon>
        <taxon>Euteleostomi</taxon>
        <taxon>Mammalia</taxon>
        <taxon>Eutheria</taxon>
        <taxon>Laurasiatheria</taxon>
        <taxon>Artiodactyla</taxon>
        <taxon>Suina</taxon>
        <taxon>Suidae</taxon>
        <taxon>Sus</taxon>
    </lineage>
</organism>
<dbReference type="InterPro" id="IPR011989">
    <property type="entry name" value="ARM-like"/>
</dbReference>
<keyword evidence="6" id="KW-0597">Phosphoprotein</keyword>
<dbReference type="PROSITE" id="PS50176">
    <property type="entry name" value="ARM_REPEAT"/>
    <property type="match status" value="3"/>
</dbReference>
<keyword evidence="7" id="KW-0677">Repeat</keyword>
<keyword evidence="17" id="KW-1267">Proteomics identification</keyword>
<evidence type="ECO:0000313" key="15">
    <source>
        <dbReference type="Ensembl" id="ENSSSCP00000078677.1"/>
    </source>
</evidence>
<protein>
    <recommendedName>
        <fullName evidence="12">Importin subunit alpha</fullName>
    </recommendedName>
</protein>
<comment type="subcellular location">
    <subcellularLocation>
        <location evidence="2">Cytoplasm</location>
    </subcellularLocation>
    <subcellularLocation>
        <location evidence="1">Nucleus</location>
    </subcellularLocation>
</comment>
<accession>A0A8W4FHG3</accession>
<dbReference type="Pfam" id="PF01749">
    <property type="entry name" value="IBB"/>
    <property type="match status" value="1"/>
</dbReference>
<dbReference type="AlphaFoldDB" id="A0A8W4FHG3"/>
<evidence type="ECO:0000256" key="5">
    <source>
        <dbReference type="ARBA" id="ARBA00022490"/>
    </source>
</evidence>
<evidence type="ECO:0000313" key="16">
    <source>
        <dbReference type="Proteomes" id="UP000008227"/>
    </source>
</evidence>
<keyword evidence="5" id="KW-0963">Cytoplasm</keyword>
<keyword evidence="9" id="KW-0007">Acetylation</keyword>
<evidence type="ECO:0000256" key="4">
    <source>
        <dbReference type="ARBA" id="ARBA00022448"/>
    </source>
</evidence>
<reference evidence="15" key="2">
    <citation type="submission" date="2025-08" db="UniProtKB">
        <authorList>
            <consortium name="Ensembl"/>
        </authorList>
    </citation>
    <scope>IDENTIFICATION</scope>
</reference>
<dbReference type="Gene3D" id="1.25.10.10">
    <property type="entry name" value="Leucine-rich Repeat Variant"/>
    <property type="match status" value="1"/>
</dbReference>
<dbReference type="FunFam" id="1.20.5.690:FF:000004">
    <property type="entry name" value="Importin subunit alpha"/>
    <property type="match status" value="1"/>
</dbReference>
<feature type="repeat" description="ARM" evidence="13">
    <location>
        <begin position="284"/>
        <end position="322"/>
    </location>
</feature>
<gene>
    <name evidence="15" type="primary">KPNA4</name>
</gene>
<dbReference type="SUPFAM" id="SSF48371">
    <property type="entry name" value="ARM repeat"/>
    <property type="match status" value="1"/>
</dbReference>
<comment type="function">
    <text evidence="11 12">Functions in nuclear protein import.</text>
</comment>
<feature type="repeat" description="ARM" evidence="13">
    <location>
        <begin position="157"/>
        <end position="184"/>
    </location>
</feature>
<dbReference type="GO" id="GO:0005634">
    <property type="term" value="C:nucleus"/>
    <property type="evidence" value="ECO:0007669"/>
    <property type="project" value="UniProtKB-SubCell"/>
</dbReference>
<reference evidence="15" key="1">
    <citation type="journal article" date="2020" name="Gigascience">
        <title>An improved pig reference genome sequence to enable pig genetics and genomics research.</title>
        <authorList>
            <person name="Warr A."/>
            <person name="Affara N."/>
            <person name="Aken B."/>
            <person name="Beiki H."/>
            <person name="Bickhart D.M."/>
            <person name="Billis K."/>
            <person name="Chow W."/>
            <person name="Eory L."/>
            <person name="Finlayson H.A."/>
            <person name="Flicek P."/>
            <person name="Giron C.G."/>
            <person name="Griffin D.K."/>
            <person name="Hall R."/>
            <person name="Hannum G."/>
            <person name="Hourlier T."/>
            <person name="Howe K."/>
            <person name="Hume D.A."/>
            <person name="Izuogu O."/>
            <person name="Kim K."/>
            <person name="Koren S."/>
            <person name="Liu H."/>
            <person name="Manchanda N."/>
            <person name="Martin F.J."/>
            <person name="Nonneman D.J."/>
            <person name="O'Connor R.E."/>
            <person name="Phillippy A.M."/>
            <person name="Rohrer G.A."/>
            <person name="Rosen B.D."/>
            <person name="Rund L.A."/>
            <person name="Sargent C.A."/>
            <person name="Schook L.B."/>
            <person name="Schroeder S.G."/>
            <person name="Schwartz A.S."/>
            <person name="Skinner B.M."/>
            <person name="Talbot R."/>
            <person name="Tseng E."/>
            <person name="Tuggle C.K."/>
            <person name="Watson M."/>
            <person name="Smith T.P.L."/>
            <person name="Archibald A.L."/>
        </authorList>
    </citation>
    <scope>NUCLEOTIDE SEQUENCE [LARGE SCALE GENOMIC DNA]</scope>
    <source>
        <strain evidence="15">Duroc</strain>
    </source>
</reference>
<evidence type="ECO:0000256" key="8">
    <source>
        <dbReference type="ARBA" id="ARBA00022927"/>
    </source>
</evidence>
<evidence type="ECO:0000256" key="3">
    <source>
        <dbReference type="ARBA" id="ARBA00010394"/>
    </source>
</evidence>
<dbReference type="SMART" id="SM00185">
    <property type="entry name" value="ARM"/>
    <property type="match status" value="7"/>
</dbReference>
<reference evidence="15" key="3">
    <citation type="submission" date="2025-09" db="UniProtKB">
        <authorList>
            <consortium name="Ensembl"/>
        </authorList>
    </citation>
    <scope>IDENTIFICATION</scope>
</reference>
<feature type="domain" description="IBB" evidence="14">
    <location>
        <begin position="1"/>
        <end position="58"/>
    </location>
</feature>
<dbReference type="FunFam" id="1.25.10.10:FF:000009">
    <property type="entry name" value="Importin subunit alpha"/>
    <property type="match status" value="1"/>
</dbReference>
<proteinExistence type="evidence at protein level"/>
<dbReference type="InterPro" id="IPR002652">
    <property type="entry name" value="Importin-a_IBB"/>
</dbReference>
<dbReference type="Gene3D" id="1.20.5.690">
    <property type="entry name" value="Importin-alpha, importin-beta-binding domain"/>
    <property type="match status" value="1"/>
</dbReference>
<dbReference type="GO" id="GO:0006606">
    <property type="term" value="P:protein import into nucleus"/>
    <property type="evidence" value="ECO:0007669"/>
    <property type="project" value="InterPro"/>
</dbReference>
<dbReference type="InterPro" id="IPR024931">
    <property type="entry name" value="Importin_alpha"/>
</dbReference>
<name>A0A8W4FHG3_PIG</name>
<dbReference type="PROSITE" id="PS51214">
    <property type="entry name" value="IBB"/>
    <property type="match status" value="1"/>
</dbReference>
<evidence type="ECO:0000256" key="11">
    <source>
        <dbReference type="ARBA" id="ARBA00053483"/>
    </source>
</evidence>
<dbReference type="Proteomes" id="UP000008227">
    <property type="component" value="Chromosome 13"/>
</dbReference>
<keyword evidence="4 12" id="KW-0813">Transport</keyword>
<sequence>MADSEKLDNQRLKNFKNKGRDLETMRRQRNEVVVELRKNKRDEHLLKRRNVPHEDICEDSDIDGDYRVQNTSLEAIVQNASSDNQGIQLSAVQAARKLLSSDRNPPIDDLIKSGILPILVHCLERDDNPSLQFEAAWALTNIASGTSEQTQAVVQSNAVPLFLRLLHSPHQNVCEQAVWALGNIIGDGPQCRDYVISLGVVKPLLSFISPSIPITFLRNVTWVMVNLCRHKDPPPPMETIQEILPALCVLIHHTDVNILVDTVWALSYLTDAGNEQIQMVIDSGIVPHLVPLLSHQEVKVQTAALRAVGNIVTGTDEQTQVVLNCDALSHFPALLTHPKEKINKEAVWFLSNITAGNQQQVQAVIDANLVPMIIHLLDKVAYLIQQNVIPPFCNLLTVKDAQVVQVVLDGLSNILKMAEDEAETIANLIEECGGLEKIEQLQNHENEDIYKLAYEIIDQFFSSDDIDEDPSLVPEAIQGGTFGFNSSANVPTEGFQF</sequence>
<dbReference type="Ensembl" id="ENSSSCT00000103293.1">
    <property type="protein sequence ID" value="ENSSSCP00000078677.1"/>
    <property type="gene ID" value="ENSSSCG00000031077.3"/>
</dbReference>
<dbReference type="GO" id="GO:0061608">
    <property type="term" value="F:nuclear import signal receptor activity"/>
    <property type="evidence" value="ECO:0007669"/>
    <property type="project" value="InterPro"/>
</dbReference>
<dbReference type="PANTHER" id="PTHR23316">
    <property type="entry name" value="IMPORTIN ALPHA"/>
    <property type="match status" value="1"/>
</dbReference>
<dbReference type="InterPro" id="IPR032413">
    <property type="entry name" value="Arm_3"/>
</dbReference>
<dbReference type="GeneTree" id="ENSGT01050000244891"/>
<evidence type="ECO:0000256" key="9">
    <source>
        <dbReference type="ARBA" id="ARBA00022990"/>
    </source>
</evidence>
<evidence type="ECO:0000256" key="6">
    <source>
        <dbReference type="ARBA" id="ARBA00022553"/>
    </source>
</evidence>
<evidence type="ECO:0000256" key="13">
    <source>
        <dbReference type="PROSITE-ProRule" id="PRU00259"/>
    </source>
</evidence>
<comment type="similarity">
    <text evidence="3 12">Belongs to the importin alpha family.</text>
</comment>
<dbReference type="InterPro" id="IPR000225">
    <property type="entry name" value="Armadillo"/>
</dbReference>
<dbReference type="GO" id="GO:0005737">
    <property type="term" value="C:cytoplasm"/>
    <property type="evidence" value="ECO:0007669"/>
    <property type="project" value="UniProtKB-SubCell"/>
</dbReference>
<dbReference type="PIRSF" id="PIRSF005673">
    <property type="entry name" value="Importin_alpha"/>
    <property type="match status" value="1"/>
</dbReference>
<evidence type="ECO:0000256" key="12">
    <source>
        <dbReference type="PIRNR" id="PIRNR005673"/>
    </source>
</evidence>
<dbReference type="InterPro" id="IPR016024">
    <property type="entry name" value="ARM-type_fold"/>
</dbReference>
<evidence type="ECO:0000256" key="2">
    <source>
        <dbReference type="ARBA" id="ARBA00004496"/>
    </source>
</evidence>
<evidence type="ECO:0000256" key="10">
    <source>
        <dbReference type="ARBA" id="ARBA00023242"/>
    </source>
</evidence>
<dbReference type="Pfam" id="PF16186">
    <property type="entry name" value="Arm_3"/>
    <property type="match status" value="1"/>
</dbReference>
<evidence type="ECO:0000256" key="1">
    <source>
        <dbReference type="ARBA" id="ARBA00004123"/>
    </source>
</evidence>